<evidence type="ECO:0000256" key="1">
    <source>
        <dbReference type="ARBA" id="ARBA00008812"/>
    </source>
</evidence>
<dbReference type="Gene3D" id="2.40.128.110">
    <property type="entry name" value="Lipid/polyisoprenoid-binding, YceI-like"/>
    <property type="match status" value="1"/>
</dbReference>
<feature type="domain" description="Lipid/polyisoprenoid-binding YceI-like" evidence="2">
    <location>
        <begin position="8"/>
        <end position="183"/>
    </location>
</feature>
<dbReference type="SUPFAM" id="SSF101874">
    <property type="entry name" value="YceI-like"/>
    <property type="match status" value="1"/>
</dbReference>
<evidence type="ECO:0000259" key="2">
    <source>
        <dbReference type="SMART" id="SM00867"/>
    </source>
</evidence>
<dbReference type="SMART" id="SM00867">
    <property type="entry name" value="YceI"/>
    <property type="match status" value="1"/>
</dbReference>
<evidence type="ECO:0000313" key="3">
    <source>
        <dbReference type="EMBL" id="BBY10111.1"/>
    </source>
</evidence>
<keyword evidence="4" id="KW-1185">Reference proteome</keyword>
<dbReference type="RefSeq" id="WP_067175492.1">
    <property type="nucleotide sequence ID" value="NZ_AP022584.1"/>
</dbReference>
<dbReference type="EMBL" id="AP022584">
    <property type="protein sequence ID" value="BBY10111.1"/>
    <property type="molecule type" value="Genomic_DNA"/>
</dbReference>
<name>A0ABM7J8A1_9MYCO</name>
<organism evidence="3 4">
    <name type="scientific">Mycobacterium marseillense</name>
    <dbReference type="NCBI Taxonomy" id="701042"/>
    <lineage>
        <taxon>Bacteria</taxon>
        <taxon>Bacillati</taxon>
        <taxon>Actinomycetota</taxon>
        <taxon>Actinomycetes</taxon>
        <taxon>Mycobacteriales</taxon>
        <taxon>Mycobacteriaceae</taxon>
        <taxon>Mycobacterium</taxon>
        <taxon>Mycobacterium avium complex (MAC)</taxon>
    </lineage>
</organism>
<dbReference type="PANTHER" id="PTHR34406">
    <property type="entry name" value="PROTEIN YCEI"/>
    <property type="match status" value="1"/>
</dbReference>
<dbReference type="Pfam" id="PF04264">
    <property type="entry name" value="YceI"/>
    <property type="match status" value="1"/>
</dbReference>
<dbReference type="Proteomes" id="UP000466831">
    <property type="component" value="Chromosome"/>
</dbReference>
<dbReference type="PANTHER" id="PTHR34406:SF1">
    <property type="entry name" value="PROTEIN YCEI"/>
    <property type="match status" value="1"/>
</dbReference>
<comment type="similarity">
    <text evidence="1">Belongs to the UPF0312 family.</text>
</comment>
<dbReference type="InterPro" id="IPR036761">
    <property type="entry name" value="TTHA0802/YceI-like_sf"/>
</dbReference>
<dbReference type="InterPro" id="IPR007372">
    <property type="entry name" value="Lipid/polyisoprenoid-bd_YceI"/>
</dbReference>
<accession>A0ABM7J8A1</accession>
<sequence length="186" mass="20098">MTSEKDVTWTIGPPDGELLLHTGVAGRAARMGHRLTIAMARWRATVSWAGTRPVSAELAVDVDSFDVQSGQGGVKGLSTIEKAQVRSNALKSLRANKFPEIRFNAEVIEPTGDGYRLAGALEILGTSRDHVIDLRTEDLGDAWRMSGETTVRQTDYGIKPYSLLMGSVQVADEVSLTFTAVHAKDG</sequence>
<evidence type="ECO:0000313" key="4">
    <source>
        <dbReference type="Proteomes" id="UP000466831"/>
    </source>
</evidence>
<proteinExistence type="inferred from homology"/>
<protein>
    <submittedName>
        <fullName evidence="3">Polyisoprenoid-binding protein</fullName>
    </submittedName>
</protein>
<reference evidence="3 4" key="1">
    <citation type="journal article" date="2019" name="Emerg. Microbes Infect.">
        <title>Comprehensive subspecies identification of 175 nontuberculous mycobacteria species based on 7547 genomic profiles.</title>
        <authorList>
            <person name="Matsumoto Y."/>
            <person name="Kinjo T."/>
            <person name="Motooka D."/>
            <person name="Nabeya D."/>
            <person name="Jung N."/>
            <person name="Uechi K."/>
            <person name="Horii T."/>
            <person name="Iida T."/>
            <person name="Fujita J."/>
            <person name="Nakamura S."/>
        </authorList>
    </citation>
    <scope>NUCLEOTIDE SEQUENCE [LARGE SCALE GENOMIC DNA]</scope>
    <source>
        <strain evidence="3 4">JCM 17324</strain>
    </source>
</reference>
<gene>
    <name evidence="3" type="ORF">MMARJ_08510</name>
</gene>